<keyword evidence="2" id="KW-1185">Reference proteome</keyword>
<proteinExistence type="predicted"/>
<name>A0A8J5I3R5_9STRA</name>
<comment type="caution">
    <text evidence="1">The sequence shown here is derived from an EMBL/GenBank/DDBJ whole genome shotgun (WGS) entry which is preliminary data.</text>
</comment>
<reference evidence="1" key="1">
    <citation type="submission" date="2021-01" db="EMBL/GenBank/DDBJ databases">
        <title>Phytophthora aleatoria, a newly-described species from Pinus radiata is distinct from Phytophthora cactorum isolates based on comparative genomics.</title>
        <authorList>
            <person name="Mcdougal R."/>
            <person name="Panda P."/>
            <person name="Williams N."/>
            <person name="Studholme D.J."/>
        </authorList>
    </citation>
    <scope>NUCLEOTIDE SEQUENCE</scope>
    <source>
        <strain evidence="1">NZFS 4037</strain>
    </source>
</reference>
<dbReference type="AlphaFoldDB" id="A0A8J5I3R5"/>
<evidence type="ECO:0000313" key="2">
    <source>
        <dbReference type="Proteomes" id="UP000709295"/>
    </source>
</evidence>
<sequence length="61" mass="6903">MTSLHAPTAIFLTGMLERVFQRQLSCCKYLVGDNCPVNRRIATMMKVPLVGWASHRLNRAV</sequence>
<protein>
    <submittedName>
        <fullName evidence="1">Uncharacterized protein</fullName>
    </submittedName>
</protein>
<dbReference type="EMBL" id="JAENGY010002266">
    <property type="protein sequence ID" value="KAG6944841.1"/>
    <property type="molecule type" value="Genomic_DNA"/>
</dbReference>
<dbReference type="PANTHER" id="PTHR40866:SF1">
    <property type="entry name" value="BED-TYPE DOMAIN-CONTAINING PROTEIN"/>
    <property type="match status" value="1"/>
</dbReference>
<dbReference type="PANTHER" id="PTHR40866">
    <property type="entry name" value="BED-TYPE DOMAIN-CONTAINING PROTEIN"/>
    <property type="match status" value="1"/>
</dbReference>
<organism evidence="1 2">
    <name type="scientific">Phytophthora aleatoria</name>
    <dbReference type="NCBI Taxonomy" id="2496075"/>
    <lineage>
        <taxon>Eukaryota</taxon>
        <taxon>Sar</taxon>
        <taxon>Stramenopiles</taxon>
        <taxon>Oomycota</taxon>
        <taxon>Peronosporomycetes</taxon>
        <taxon>Peronosporales</taxon>
        <taxon>Peronosporaceae</taxon>
        <taxon>Phytophthora</taxon>
    </lineage>
</organism>
<accession>A0A8J5I3R5</accession>
<gene>
    <name evidence="1" type="ORF">JG688_00016884</name>
</gene>
<evidence type="ECO:0000313" key="1">
    <source>
        <dbReference type="EMBL" id="KAG6944841.1"/>
    </source>
</evidence>
<dbReference type="Proteomes" id="UP000709295">
    <property type="component" value="Unassembled WGS sequence"/>
</dbReference>